<name>A0AAD9UFN4_RIDPI</name>
<protein>
    <recommendedName>
        <fullName evidence="3">NF-kappa-B essential modulator NEMO CC2-LZ domain-containing protein</fullName>
    </recommendedName>
</protein>
<dbReference type="Proteomes" id="UP001209878">
    <property type="component" value="Unassembled WGS sequence"/>
</dbReference>
<evidence type="ECO:0000256" key="2">
    <source>
        <dbReference type="SAM" id="Coils"/>
    </source>
</evidence>
<feature type="coiled-coil region" evidence="2">
    <location>
        <begin position="167"/>
        <end position="194"/>
    </location>
</feature>
<sequence>MKQVKSSRDAESQMMRQKHEQMKHLVLTLQRAMQQKDISPNNLLLFLHKMAAPGDTHGDVGNLKAQVFSLLHELKDLQGKYDAEMARARQLAERNQALELRCRQYEENISKQRIDDDEVINALQAKMTDLETDLATQRRLADMANLEKSQVHSEFRKLFNDHHDLLNRADTSASQNLQLELERLKAEHQVALQSLAMKDSQIKELDEQVAIRTNQADVYKTDFYAERQAREEMNTLKENITEELEQKKAENMRLRARLAEQKVSSQRTL</sequence>
<keyword evidence="1 2" id="KW-0175">Coiled coil</keyword>
<gene>
    <name evidence="4" type="ORF">NP493_162g02025</name>
</gene>
<dbReference type="PANTHER" id="PTHR31553">
    <property type="entry name" value="NF-KAPPA-B ESSENTIAL MODULATOR"/>
    <property type="match status" value="1"/>
</dbReference>
<evidence type="ECO:0000256" key="1">
    <source>
        <dbReference type="ARBA" id="ARBA00023054"/>
    </source>
</evidence>
<dbReference type="GO" id="GO:0005634">
    <property type="term" value="C:nucleus"/>
    <property type="evidence" value="ECO:0007669"/>
    <property type="project" value="TreeGrafter"/>
</dbReference>
<dbReference type="GO" id="GO:0043122">
    <property type="term" value="P:regulation of canonical NF-kappaB signal transduction"/>
    <property type="evidence" value="ECO:0007669"/>
    <property type="project" value="TreeGrafter"/>
</dbReference>
<evidence type="ECO:0000259" key="3">
    <source>
        <dbReference type="Pfam" id="PF16516"/>
    </source>
</evidence>
<dbReference type="Gene3D" id="1.20.5.990">
    <property type="entry name" value="Nemo cc2-lz domain - 1d5 darpin complex"/>
    <property type="match status" value="1"/>
</dbReference>
<dbReference type="Pfam" id="PF16516">
    <property type="entry name" value="CC2-LZ"/>
    <property type="match status" value="1"/>
</dbReference>
<keyword evidence="5" id="KW-1185">Reference proteome</keyword>
<evidence type="ECO:0000313" key="4">
    <source>
        <dbReference type="EMBL" id="KAK2187535.1"/>
    </source>
</evidence>
<dbReference type="GO" id="GO:0070530">
    <property type="term" value="F:K63-linked polyubiquitin modification-dependent protein binding"/>
    <property type="evidence" value="ECO:0007669"/>
    <property type="project" value="TreeGrafter"/>
</dbReference>
<comment type="caution">
    <text evidence="4">The sequence shown here is derived from an EMBL/GenBank/DDBJ whole genome shotgun (WGS) entry which is preliminary data.</text>
</comment>
<dbReference type="GO" id="GO:0005737">
    <property type="term" value="C:cytoplasm"/>
    <property type="evidence" value="ECO:0007669"/>
    <property type="project" value="TreeGrafter"/>
</dbReference>
<dbReference type="PANTHER" id="PTHR31553:SF1">
    <property type="entry name" value="NF-KAPPA-B ESSENTIAL MODULATOR"/>
    <property type="match status" value="1"/>
</dbReference>
<dbReference type="InterPro" id="IPR032419">
    <property type="entry name" value="CC2-LZ_dom"/>
</dbReference>
<accession>A0AAD9UFN4</accession>
<dbReference type="InterPro" id="IPR051301">
    <property type="entry name" value="Optineurin/NFkB_EssMod"/>
</dbReference>
<feature type="domain" description="NF-kappa-B essential modulator NEMO CC2-LZ" evidence="3">
    <location>
        <begin position="178"/>
        <end position="254"/>
    </location>
</feature>
<feature type="coiled-coil region" evidence="2">
    <location>
        <begin position="226"/>
        <end position="264"/>
    </location>
</feature>
<dbReference type="AlphaFoldDB" id="A0AAD9UFN4"/>
<proteinExistence type="predicted"/>
<reference evidence="4" key="1">
    <citation type="journal article" date="2023" name="Mol. Biol. Evol.">
        <title>Third-Generation Sequencing Reveals the Adaptive Role of the Epigenome in Three Deep-Sea Polychaetes.</title>
        <authorList>
            <person name="Perez M."/>
            <person name="Aroh O."/>
            <person name="Sun Y."/>
            <person name="Lan Y."/>
            <person name="Juniper S.K."/>
            <person name="Young C.R."/>
            <person name="Angers B."/>
            <person name="Qian P.Y."/>
        </authorList>
    </citation>
    <scope>NUCLEOTIDE SEQUENCE</scope>
    <source>
        <strain evidence="4">R07B-5</strain>
    </source>
</reference>
<dbReference type="EMBL" id="JAODUO010000162">
    <property type="protein sequence ID" value="KAK2187535.1"/>
    <property type="molecule type" value="Genomic_DNA"/>
</dbReference>
<feature type="coiled-coil region" evidence="2">
    <location>
        <begin position="74"/>
        <end position="140"/>
    </location>
</feature>
<organism evidence="4 5">
    <name type="scientific">Ridgeia piscesae</name>
    <name type="common">Tubeworm</name>
    <dbReference type="NCBI Taxonomy" id="27915"/>
    <lineage>
        <taxon>Eukaryota</taxon>
        <taxon>Metazoa</taxon>
        <taxon>Spiralia</taxon>
        <taxon>Lophotrochozoa</taxon>
        <taxon>Annelida</taxon>
        <taxon>Polychaeta</taxon>
        <taxon>Sedentaria</taxon>
        <taxon>Canalipalpata</taxon>
        <taxon>Sabellida</taxon>
        <taxon>Siboglinidae</taxon>
        <taxon>Ridgeia</taxon>
    </lineage>
</organism>
<evidence type="ECO:0000313" key="5">
    <source>
        <dbReference type="Proteomes" id="UP001209878"/>
    </source>
</evidence>